<dbReference type="NCBIfam" id="TIGR04025">
    <property type="entry name" value="PPOX_FMN_DR2398"/>
    <property type="match status" value="1"/>
</dbReference>
<dbReference type="InterPro" id="IPR011576">
    <property type="entry name" value="Pyridox_Oxase_N"/>
</dbReference>
<name>X7EC99_9RHOB</name>
<feature type="domain" description="Pyridoxamine 5'-phosphate oxidase N-terminal" evidence="1">
    <location>
        <begin position="35"/>
        <end position="155"/>
    </location>
</feature>
<dbReference type="InterPro" id="IPR024029">
    <property type="entry name" value="Pyridox_Oxase_FMN-dep"/>
</dbReference>
<gene>
    <name evidence="2" type="ORF">OCH239_09795</name>
</gene>
<evidence type="ECO:0000313" key="3">
    <source>
        <dbReference type="Proteomes" id="UP000022447"/>
    </source>
</evidence>
<evidence type="ECO:0000313" key="2">
    <source>
        <dbReference type="EMBL" id="ETX13562.1"/>
    </source>
</evidence>
<dbReference type="SUPFAM" id="SSF50475">
    <property type="entry name" value="FMN-binding split barrel"/>
    <property type="match status" value="1"/>
</dbReference>
<dbReference type="Proteomes" id="UP000022447">
    <property type="component" value="Unassembled WGS sequence"/>
</dbReference>
<dbReference type="EMBL" id="JALZ01000023">
    <property type="protein sequence ID" value="ETX13562.1"/>
    <property type="molecule type" value="Genomic_DNA"/>
</dbReference>
<accession>X7EC99</accession>
<dbReference type="PANTHER" id="PTHR42815">
    <property type="entry name" value="FAD-BINDING, PUTATIVE (AFU_ORTHOLOGUE AFUA_6G07600)-RELATED"/>
    <property type="match status" value="1"/>
</dbReference>
<evidence type="ECO:0000259" key="1">
    <source>
        <dbReference type="Pfam" id="PF01243"/>
    </source>
</evidence>
<reference evidence="2 3" key="1">
    <citation type="submission" date="2014-01" db="EMBL/GenBank/DDBJ databases">
        <title>Roseivivax halodurans JCM 10272 Genome Sequencing.</title>
        <authorList>
            <person name="Lai Q."/>
            <person name="Li G."/>
            <person name="Shao Z."/>
        </authorList>
    </citation>
    <scope>NUCLEOTIDE SEQUENCE [LARGE SCALE GENOMIC DNA]</scope>
    <source>
        <strain evidence="2 3">JCM 10272</strain>
    </source>
</reference>
<dbReference type="Gene3D" id="2.30.110.10">
    <property type="entry name" value="Electron Transport, Fmn-binding Protein, Chain A"/>
    <property type="match status" value="1"/>
</dbReference>
<dbReference type="RefSeq" id="WP_037264871.1">
    <property type="nucleotide sequence ID" value="NZ_JALZ01000023.1"/>
</dbReference>
<dbReference type="eggNOG" id="COG3576">
    <property type="taxonomic scope" value="Bacteria"/>
</dbReference>
<organism evidence="2 3">
    <name type="scientific">Roseivivax halodurans JCM 10272</name>
    <dbReference type="NCBI Taxonomy" id="1449350"/>
    <lineage>
        <taxon>Bacteria</taxon>
        <taxon>Pseudomonadati</taxon>
        <taxon>Pseudomonadota</taxon>
        <taxon>Alphaproteobacteria</taxon>
        <taxon>Rhodobacterales</taxon>
        <taxon>Roseobacteraceae</taxon>
        <taxon>Roseivivax</taxon>
    </lineage>
</organism>
<dbReference type="PANTHER" id="PTHR42815:SF2">
    <property type="entry name" value="FAD-BINDING, PUTATIVE (AFU_ORTHOLOGUE AFUA_6G07600)-RELATED"/>
    <property type="match status" value="1"/>
</dbReference>
<sequence length="213" mass="23731">MQPRPEYDIVDETKLRALFPPTHDLAAAKVLGHLDRHARDFISRAPFICIGTQAENRMADVSPRGDPAGFVHVLDDRTLLIPDRPGNNRLDSLANIIANPVVALLFLIPGYDETLRVNGRARITTDPDVLTALAMQGRLPRCAIVLTVEEAFLHCAKALRRSRLWDPEARQDRTAMPSLMTMMLDAKGEAPADPAERAHLDDALEEAYRTSMY</sequence>
<protein>
    <submittedName>
        <fullName evidence="2">Flavin-nucleotide-binding protein</fullName>
    </submittedName>
</protein>
<dbReference type="AlphaFoldDB" id="X7EC99"/>
<dbReference type="STRING" id="1449350.OCH239_09795"/>
<dbReference type="InterPro" id="IPR012349">
    <property type="entry name" value="Split_barrel_FMN-bd"/>
</dbReference>
<proteinExistence type="predicted"/>
<keyword evidence="3" id="KW-1185">Reference proteome</keyword>
<dbReference type="Pfam" id="PF01243">
    <property type="entry name" value="PNPOx_N"/>
    <property type="match status" value="1"/>
</dbReference>
<dbReference type="PATRIC" id="fig|1449350.3.peg.3291"/>
<comment type="caution">
    <text evidence="2">The sequence shown here is derived from an EMBL/GenBank/DDBJ whole genome shotgun (WGS) entry which is preliminary data.</text>
</comment>
<dbReference type="OrthoDB" id="9790331at2"/>